<protein>
    <recommendedName>
        <fullName evidence="5 15">Cytidine deaminase</fullName>
        <ecNumber evidence="4 15">3.5.4.5</ecNumber>
    </recommendedName>
    <alternativeName>
        <fullName evidence="9 15">Cytidine aminohydrolase</fullName>
    </alternativeName>
</protein>
<evidence type="ECO:0000256" key="1">
    <source>
        <dbReference type="ARBA" id="ARBA00001947"/>
    </source>
</evidence>
<comment type="function">
    <text evidence="2 15">This enzyme scavenges exogenous and endogenous cytidine and 2'-deoxycytidine for UMP synthesis.</text>
</comment>
<evidence type="ECO:0000256" key="7">
    <source>
        <dbReference type="ARBA" id="ARBA00022801"/>
    </source>
</evidence>
<feature type="domain" description="CMP/dCMP-type deaminase" evidence="16">
    <location>
        <begin position="2"/>
        <end position="133"/>
    </location>
</feature>
<evidence type="ECO:0000313" key="18">
    <source>
        <dbReference type="Proteomes" id="UP000539372"/>
    </source>
</evidence>
<reference evidence="17 18" key="1">
    <citation type="submission" date="2020-04" db="EMBL/GenBank/DDBJ databases">
        <title>Rhodospirillaceae bacterium KN72 isolated from deep sea.</title>
        <authorList>
            <person name="Zhang D.-C."/>
        </authorList>
    </citation>
    <scope>NUCLEOTIDE SEQUENCE [LARGE SCALE GENOMIC DNA]</scope>
    <source>
        <strain evidence="17 18">KN72</strain>
    </source>
</reference>
<dbReference type="FunFam" id="3.40.140.10:FF:000008">
    <property type="entry name" value="Cytidine deaminase"/>
    <property type="match status" value="1"/>
</dbReference>
<dbReference type="NCBIfam" id="NF004064">
    <property type="entry name" value="PRK05578.1"/>
    <property type="match status" value="1"/>
</dbReference>
<dbReference type="EMBL" id="JABBNT010000001">
    <property type="protein sequence ID" value="NMM43271.1"/>
    <property type="molecule type" value="Genomic_DNA"/>
</dbReference>
<dbReference type="CDD" id="cd01283">
    <property type="entry name" value="cytidine_deaminase"/>
    <property type="match status" value="1"/>
</dbReference>
<dbReference type="RefSeq" id="WP_169623562.1">
    <property type="nucleotide sequence ID" value="NZ_JABBNT010000001.1"/>
</dbReference>
<evidence type="ECO:0000256" key="8">
    <source>
        <dbReference type="ARBA" id="ARBA00022833"/>
    </source>
</evidence>
<comment type="similarity">
    <text evidence="3 15">Belongs to the cytidine and deoxycytidylate deaminase family.</text>
</comment>
<keyword evidence="7 15" id="KW-0378">Hydrolase</keyword>
<dbReference type="EC" id="3.5.4.5" evidence="4 15"/>
<dbReference type="PROSITE" id="PS00903">
    <property type="entry name" value="CYT_DCMP_DEAMINASES_1"/>
    <property type="match status" value="1"/>
</dbReference>
<dbReference type="SUPFAM" id="SSF53927">
    <property type="entry name" value="Cytidine deaminase-like"/>
    <property type="match status" value="1"/>
</dbReference>
<feature type="binding site" evidence="13">
    <location>
        <begin position="43"/>
        <end position="49"/>
    </location>
    <ligand>
        <name>substrate</name>
    </ligand>
</feature>
<dbReference type="InterPro" id="IPR050202">
    <property type="entry name" value="Cyt/Deoxycyt_deaminase"/>
</dbReference>
<evidence type="ECO:0000256" key="2">
    <source>
        <dbReference type="ARBA" id="ARBA00003949"/>
    </source>
</evidence>
<dbReference type="InterPro" id="IPR002125">
    <property type="entry name" value="CMP_dCMP_dom"/>
</dbReference>
<evidence type="ECO:0000256" key="14">
    <source>
        <dbReference type="PIRSR" id="PIRSR606262-3"/>
    </source>
</evidence>
<organism evidence="17 18">
    <name type="scientific">Pacificispira spongiicola</name>
    <dbReference type="NCBI Taxonomy" id="2729598"/>
    <lineage>
        <taxon>Bacteria</taxon>
        <taxon>Pseudomonadati</taxon>
        <taxon>Pseudomonadota</taxon>
        <taxon>Alphaproteobacteria</taxon>
        <taxon>Rhodospirillales</taxon>
        <taxon>Rhodospirillaceae</taxon>
        <taxon>Pacificispira</taxon>
    </lineage>
</organism>
<evidence type="ECO:0000256" key="10">
    <source>
        <dbReference type="ARBA" id="ARBA00049252"/>
    </source>
</evidence>
<feature type="binding site" evidence="14">
    <location>
        <position position="54"/>
    </location>
    <ligand>
        <name>Zn(2+)</name>
        <dbReference type="ChEBI" id="CHEBI:29105"/>
        <note>catalytic</note>
    </ligand>
</feature>
<dbReference type="GO" id="GO:0055086">
    <property type="term" value="P:nucleobase-containing small molecule metabolic process"/>
    <property type="evidence" value="ECO:0007669"/>
    <property type="project" value="UniProtKB-ARBA"/>
</dbReference>
<dbReference type="GO" id="GO:0004126">
    <property type="term" value="F:cytidine deaminase activity"/>
    <property type="evidence" value="ECO:0007669"/>
    <property type="project" value="UniProtKB-UniRule"/>
</dbReference>
<dbReference type="NCBIfam" id="TIGR01354">
    <property type="entry name" value="cyt_deam_tetra"/>
    <property type="match status" value="1"/>
</dbReference>
<comment type="cofactor">
    <cofactor evidence="1 14 15">
        <name>Zn(2+)</name>
        <dbReference type="ChEBI" id="CHEBI:29105"/>
    </cofactor>
</comment>
<dbReference type="GO" id="GO:0042802">
    <property type="term" value="F:identical protein binding"/>
    <property type="evidence" value="ECO:0007669"/>
    <property type="project" value="UniProtKB-ARBA"/>
</dbReference>
<keyword evidence="8 14" id="KW-0862">Zinc</keyword>
<comment type="caution">
    <text evidence="17">The sequence shown here is derived from an EMBL/GenBank/DDBJ whole genome shotgun (WGS) entry which is preliminary data.</text>
</comment>
<dbReference type="Pfam" id="PF00383">
    <property type="entry name" value="dCMP_cyt_deam_1"/>
    <property type="match status" value="1"/>
</dbReference>
<dbReference type="GO" id="GO:0005829">
    <property type="term" value="C:cytosol"/>
    <property type="evidence" value="ECO:0007669"/>
    <property type="project" value="TreeGrafter"/>
</dbReference>
<dbReference type="GO" id="GO:0008270">
    <property type="term" value="F:zinc ion binding"/>
    <property type="evidence" value="ECO:0007669"/>
    <property type="project" value="UniProtKB-UniRule"/>
</dbReference>
<dbReference type="PROSITE" id="PS51747">
    <property type="entry name" value="CYT_DCMP_DEAMINASES_2"/>
    <property type="match status" value="1"/>
</dbReference>
<evidence type="ECO:0000256" key="13">
    <source>
        <dbReference type="PIRSR" id="PIRSR606262-2"/>
    </source>
</evidence>
<evidence type="ECO:0000313" key="17">
    <source>
        <dbReference type="EMBL" id="NMM43271.1"/>
    </source>
</evidence>
<dbReference type="GO" id="GO:0072527">
    <property type="term" value="P:pyrimidine-containing compound metabolic process"/>
    <property type="evidence" value="ECO:0007669"/>
    <property type="project" value="UniProtKB-ARBA"/>
</dbReference>
<feature type="binding site" evidence="14">
    <location>
        <position position="91"/>
    </location>
    <ligand>
        <name>Zn(2+)</name>
        <dbReference type="ChEBI" id="CHEBI:29105"/>
        <note>catalytic</note>
    </ligand>
</feature>
<feature type="active site" description="Proton donor" evidence="12">
    <location>
        <position position="56"/>
    </location>
</feature>
<evidence type="ECO:0000256" key="3">
    <source>
        <dbReference type="ARBA" id="ARBA00006576"/>
    </source>
</evidence>
<dbReference type="InterPro" id="IPR016192">
    <property type="entry name" value="APOBEC/CMP_deaminase_Zn-bd"/>
</dbReference>
<evidence type="ECO:0000256" key="6">
    <source>
        <dbReference type="ARBA" id="ARBA00022723"/>
    </source>
</evidence>
<dbReference type="AlphaFoldDB" id="A0A7Y0DX98"/>
<proteinExistence type="inferred from homology"/>
<name>A0A7Y0DX98_9PROT</name>
<dbReference type="Proteomes" id="UP000539372">
    <property type="component" value="Unassembled WGS sequence"/>
</dbReference>
<dbReference type="InterPro" id="IPR006262">
    <property type="entry name" value="Cyt_deam_tetra"/>
</dbReference>
<accession>A0A7Y0DX98</accession>
<evidence type="ECO:0000259" key="16">
    <source>
        <dbReference type="PROSITE" id="PS51747"/>
    </source>
</evidence>
<gene>
    <name evidence="17" type="primary">cdd</name>
    <name evidence="17" type="ORF">HH303_02195</name>
</gene>
<dbReference type="PANTHER" id="PTHR11644">
    <property type="entry name" value="CYTIDINE DEAMINASE"/>
    <property type="match status" value="1"/>
</dbReference>
<keyword evidence="18" id="KW-1185">Reference proteome</keyword>
<feature type="binding site" evidence="14">
    <location>
        <position position="94"/>
    </location>
    <ligand>
        <name>Zn(2+)</name>
        <dbReference type="ChEBI" id="CHEBI:29105"/>
        <note>catalytic</note>
    </ligand>
</feature>
<evidence type="ECO:0000256" key="9">
    <source>
        <dbReference type="ARBA" id="ARBA00032005"/>
    </source>
</evidence>
<dbReference type="InterPro" id="IPR016193">
    <property type="entry name" value="Cytidine_deaminase-like"/>
</dbReference>
<evidence type="ECO:0000256" key="5">
    <source>
        <dbReference type="ARBA" id="ARBA00018266"/>
    </source>
</evidence>
<comment type="catalytic activity">
    <reaction evidence="10 15">
        <text>2'-deoxycytidine + H2O + H(+) = 2'-deoxyuridine + NH4(+)</text>
        <dbReference type="Rhea" id="RHEA:13433"/>
        <dbReference type="ChEBI" id="CHEBI:15377"/>
        <dbReference type="ChEBI" id="CHEBI:15378"/>
        <dbReference type="ChEBI" id="CHEBI:15698"/>
        <dbReference type="ChEBI" id="CHEBI:16450"/>
        <dbReference type="ChEBI" id="CHEBI:28938"/>
        <dbReference type="EC" id="3.5.4.5"/>
    </reaction>
</comment>
<evidence type="ECO:0000256" key="11">
    <source>
        <dbReference type="ARBA" id="ARBA00049558"/>
    </source>
</evidence>
<comment type="catalytic activity">
    <reaction evidence="11 15">
        <text>cytidine + H2O + H(+) = uridine + NH4(+)</text>
        <dbReference type="Rhea" id="RHEA:16069"/>
        <dbReference type="ChEBI" id="CHEBI:15377"/>
        <dbReference type="ChEBI" id="CHEBI:15378"/>
        <dbReference type="ChEBI" id="CHEBI:16704"/>
        <dbReference type="ChEBI" id="CHEBI:17562"/>
        <dbReference type="ChEBI" id="CHEBI:28938"/>
        <dbReference type="EC" id="3.5.4.5"/>
    </reaction>
</comment>
<evidence type="ECO:0000256" key="12">
    <source>
        <dbReference type="PIRSR" id="PIRSR606262-1"/>
    </source>
</evidence>
<dbReference type="PANTHER" id="PTHR11644:SF2">
    <property type="entry name" value="CYTIDINE DEAMINASE"/>
    <property type="match status" value="1"/>
</dbReference>
<dbReference type="Gene3D" id="3.40.140.10">
    <property type="entry name" value="Cytidine Deaminase, domain 2"/>
    <property type="match status" value="1"/>
</dbReference>
<evidence type="ECO:0000256" key="15">
    <source>
        <dbReference type="RuleBase" id="RU364006"/>
    </source>
</evidence>
<sequence>MSAKDTLVAAAVAIQSKAYAPYSKFTVGAAILDENGTIHTGVNVENAAYPVGSCAEAGAISAMVAAGGHRIKAIAVSGGNGTADEPLCTPCGGCRQRIREFAEPATPIHICGPNGLRKTFTLGELLPESFGPENL</sequence>
<keyword evidence="6 14" id="KW-0479">Metal-binding</keyword>
<evidence type="ECO:0000256" key="4">
    <source>
        <dbReference type="ARBA" id="ARBA00012783"/>
    </source>
</evidence>